<dbReference type="GO" id="GO:0003700">
    <property type="term" value="F:DNA-binding transcription factor activity"/>
    <property type="evidence" value="ECO:0007669"/>
    <property type="project" value="InterPro"/>
</dbReference>
<dbReference type="Proteomes" id="UP000054624">
    <property type="component" value="Unassembled WGS sequence"/>
</dbReference>
<feature type="region of interest" description="Disordered" evidence="5">
    <location>
        <begin position="180"/>
        <end position="201"/>
    </location>
</feature>
<dbReference type="PANTHER" id="PTHR30537:SF5">
    <property type="entry name" value="HTH-TYPE TRANSCRIPTIONAL ACTIVATOR TTDR-RELATED"/>
    <property type="match status" value="1"/>
</dbReference>
<protein>
    <submittedName>
        <fullName evidence="7">LysR family transcriptional regulator</fullName>
    </submittedName>
</protein>
<accession>A0A158DJM9</accession>
<dbReference type="Gene3D" id="1.10.10.10">
    <property type="entry name" value="Winged helix-like DNA-binding domain superfamily/Winged helix DNA-binding domain"/>
    <property type="match status" value="1"/>
</dbReference>
<reference evidence="8" key="1">
    <citation type="submission" date="2016-01" db="EMBL/GenBank/DDBJ databases">
        <authorList>
            <person name="Peeters Charlotte."/>
        </authorList>
    </citation>
    <scope>NUCLEOTIDE SEQUENCE [LARGE SCALE GENOMIC DNA]</scope>
</reference>
<evidence type="ECO:0000256" key="2">
    <source>
        <dbReference type="ARBA" id="ARBA00023015"/>
    </source>
</evidence>
<dbReference type="PANTHER" id="PTHR30537">
    <property type="entry name" value="HTH-TYPE TRANSCRIPTIONAL REGULATOR"/>
    <property type="match status" value="1"/>
</dbReference>
<name>A0A158DJM9_9BURK</name>
<dbReference type="RefSeq" id="WP_374729971.1">
    <property type="nucleotide sequence ID" value="NZ_FCOI02000043.1"/>
</dbReference>
<dbReference type="InterPro" id="IPR058163">
    <property type="entry name" value="LysR-type_TF_proteobact-type"/>
</dbReference>
<organism evidence="7 8">
    <name type="scientific">Caballeronia temeraria</name>
    <dbReference type="NCBI Taxonomy" id="1777137"/>
    <lineage>
        <taxon>Bacteria</taxon>
        <taxon>Pseudomonadati</taxon>
        <taxon>Pseudomonadota</taxon>
        <taxon>Betaproteobacteria</taxon>
        <taxon>Burkholderiales</taxon>
        <taxon>Burkholderiaceae</taxon>
        <taxon>Caballeronia</taxon>
    </lineage>
</organism>
<evidence type="ECO:0000256" key="4">
    <source>
        <dbReference type="ARBA" id="ARBA00023163"/>
    </source>
</evidence>
<gene>
    <name evidence="7" type="ORF">AWB76_07062</name>
</gene>
<evidence type="ECO:0000313" key="7">
    <source>
        <dbReference type="EMBL" id="SAK94808.1"/>
    </source>
</evidence>
<feature type="compositionally biased region" description="Low complexity" evidence="5">
    <location>
        <begin position="186"/>
        <end position="201"/>
    </location>
</feature>
<dbReference type="FunFam" id="1.10.10.10:FF:000001">
    <property type="entry name" value="LysR family transcriptional regulator"/>
    <property type="match status" value="1"/>
</dbReference>
<dbReference type="InterPro" id="IPR036388">
    <property type="entry name" value="WH-like_DNA-bd_sf"/>
</dbReference>
<comment type="similarity">
    <text evidence="1">Belongs to the LysR transcriptional regulatory family.</text>
</comment>
<keyword evidence="2" id="KW-0805">Transcription regulation</keyword>
<evidence type="ECO:0000256" key="3">
    <source>
        <dbReference type="ARBA" id="ARBA00023125"/>
    </source>
</evidence>
<dbReference type="GO" id="GO:0003677">
    <property type="term" value="F:DNA binding"/>
    <property type="evidence" value="ECO:0007669"/>
    <property type="project" value="UniProtKB-KW"/>
</dbReference>
<dbReference type="PROSITE" id="PS50931">
    <property type="entry name" value="HTH_LYSR"/>
    <property type="match status" value="1"/>
</dbReference>
<keyword evidence="8" id="KW-1185">Reference proteome</keyword>
<keyword evidence="4" id="KW-0804">Transcription</keyword>
<keyword evidence="3" id="KW-0238">DNA-binding</keyword>
<feature type="domain" description="HTH lysR-type" evidence="6">
    <location>
        <begin position="1"/>
        <end position="61"/>
    </location>
</feature>
<dbReference type="EMBL" id="FCOI02000043">
    <property type="protein sequence ID" value="SAK94808.1"/>
    <property type="molecule type" value="Genomic_DNA"/>
</dbReference>
<dbReference type="SUPFAM" id="SSF46785">
    <property type="entry name" value="Winged helix' DNA-binding domain"/>
    <property type="match status" value="1"/>
</dbReference>
<sequence length="201" mass="21916">MLSKDIRAIEILATAVELGSLRRAAASQNVTAQAVSQTVAQLEESLGVRLLHRTTRSLSLTEEGQQLLDATQPALVAFERALAQARLSKDEIAGPLRIVGPRSWFAPVLWPVFPLAVSQNESLRRRGQVPSRQCCRQAVLPAAPSGTASSTRRPPFDCAPTFRTATNHLRVARVSEPLRHSAVAGRSRSASMQRFSSSRDR</sequence>
<evidence type="ECO:0000256" key="5">
    <source>
        <dbReference type="SAM" id="MobiDB-lite"/>
    </source>
</evidence>
<dbReference type="InterPro" id="IPR036390">
    <property type="entry name" value="WH_DNA-bd_sf"/>
</dbReference>
<proteinExistence type="inferred from homology"/>
<dbReference type="AlphaFoldDB" id="A0A158DJM9"/>
<dbReference type="InterPro" id="IPR000847">
    <property type="entry name" value="LysR_HTH_N"/>
</dbReference>
<evidence type="ECO:0000313" key="8">
    <source>
        <dbReference type="Proteomes" id="UP000054624"/>
    </source>
</evidence>
<evidence type="ECO:0000259" key="6">
    <source>
        <dbReference type="PROSITE" id="PS50931"/>
    </source>
</evidence>
<evidence type="ECO:0000256" key="1">
    <source>
        <dbReference type="ARBA" id="ARBA00009437"/>
    </source>
</evidence>
<dbReference type="Pfam" id="PF00126">
    <property type="entry name" value="HTH_1"/>
    <property type="match status" value="1"/>
</dbReference>
<dbReference type="STRING" id="1777137.AWB76_07062"/>